<gene>
    <name evidence="1" type="ORF">EVJ58_g11085</name>
</gene>
<dbReference type="AlphaFoldDB" id="A0A4Y9XKY2"/>
<dbReference type="Proteomes" id="UP000298390">
    <property type="component" value="Unassembled WGS sequence"/>
</dbReference>
<dbReference type="SUPFAM" id="SSF50998">
    <property type="entry name" value="Quinoprotein alcohol dehydrogenase-like"/>
    <property type="match status" value="1"/>
</dbReference>
<protein>
    <submittedName>
        <fullName evidence="1">Uncharacterized protein</fullName>
    </submittedName>
</protein>
<proteinExistence type="predicted"/>
<accession>A0A4Y9XKY2</accession>
<evidence type="ECO:0000313" key="2">
    <source>
        <dbReference type="Proteomes" id="UP000298390"/>
    </source>
</evidence>
<reference evidence="1 2" key="1">
    <citation type="submission" date="2019-01" db="EMBL/GenBank/DDBJ databases">
        <title>Genome sequencing of the rare red list fungi Fomitopsis rosea.</title>
        <authorList>
            <person name="Buettner E."/>
            <person name="Kellner H."/>
        </authorList>
    </citation>
    <scope>NUCLEOTIDE SEQUENCE [LARGE SCALE GENOMIC DNA]</scope>
    <source>
        <strain evidence="1 2">DSM 105464</strain>
    </source>
</reference>
<dbReference type="EMBL" id="SEKV01001541">
    <property type="protein sequence ID" value="TFY50352.1"/>
    <property type="molecule type" value="Genomic_DNA"/>
</dbReference>
<dbReference type="InterPro" id="IPR015943">
    <property type="entry name" value="WD40/YVTN_repeat-like_dom_sf"/>
</dbReference>
<dbReference type="InterPro" id="IPR011047">
    <property type="entry name" value="Quinoprotein_ADH-like_sf"/>
</dbReference>
<dbReference type="Gene3D" id="2.130.10.10">
    <property type="entry name" value="YVTN repeat-like/Quinoprotein amine dehydrogenase"/>
    <property type="match status" value="1"/>
</dbReference>
<name>A0A4Y9XKY2_9APHY</name>
<organism evidence="1 2">
    <name type="scientific">Rhodofomes roseus</name>
    <dbReference type="NCBI Taxonomy" id="34475"/>
    <lineage>
        <taxon>Eukaryota</taxon>
        <taxon>Fungi</taxon>
        <taxon>Dikarya</taxon>
        <taxon>Basidiomycota</taxon>
        <taxon>Agaricomycotina</taxon>
        <taxon>Agaricomycetes</taxon>
        <taxon>Polyporales</taxon>
        <taxon>Rhodofomes</taxon>
    </lineage>
</organism>
<sequence>MSLASPQPLTPEGSVEAFYVHEPYVLTFGKDSVDIWRAGGPHGRLEHIATLAQFVLAPPSRLDPVFDTDRNLIIIADGAQGDGLPSLVVFSLVDGQLIRKLELYGILHEEGLPYADGKILVAIEEDKERFPPHGLTKVLLCDVVGDGGVLGSVNLPARLQAREELRLNTNGGVLLPVHVRPNGDIVATSSEAWGEKMEVLFWRGADVSKSPEPAASFTLDCGVEDGDTIYPICSEPLDEKTRLLAVYEAFGSVLQMGCACQTSIFAIDAETMTIRWHANPIGGWVHTIRYVAALDVIVAFGRHQHDDDQKRDRFQYVVVLDATTGSQRRMETINYSVQRSEVIYSGLSRIADDFVVVVVFDDGSTCAVDLRHFLEHGFLREGQRLVVSRSPLGEGSDVKEAAVSGQTVIASVVDGSGSRSLYFSLP</sequence>
<comment type="caution">
    <text evidence="1">The sequence shown here is derived from an EMBL/GenBank/DDBJ whole genome shotgun (WGS) entry which is preliminary data.</text>
</comment>
<evidence type="ECO:0000313" key="1">
    <source>
        <dbReference type="EMBL" id="TFY50352.1"/>
    </source>
</evidence>